<dbReference type="InterPro" id="IPR002197">
    <property type="entry name" value="HTH_Fis"/>
</dbReference>
<evidence type="ECO:0000256" key="3">
    <source>
        <dbReference type="ARBA" id="ARBA00022840"/>
    </source>
</evidence>
<keyword evidence="2" id="KW-0547">Nucleotide-binding</keyword>
<organism evidence="12 13">
    <name type="scientific">Halioxenophilus aromaticivorans</name>
    <dbReference type="NCBI Taxonomy" id="1306992"/>
    <lineage>
        <taxon>Bacteria</taxon>
        <taxon>Pseudomonadati</taxon>
        <taxon>Pseudomonadota</taxon>
        <taxon>Gammaproteobacteria</taxon>
        <taxon>Alteromonadales</taxon>
        <taxon>Alteromonadaceae</taxon>
        <taxon>Halioxenophilus</taxon>
    </lineage>
</organism>
<feature type="domain" description="Response regulatory" evidence="11">
    <location>
        <begin position="11"/>
        <end position="126"/>
    </location>
</feature>
<dbReference type="PROSITE" id="PS50045">
    <property type="entry name" value="SIGMA54_INTERACT_4"/>
    <property type="match status" value="1"/>
</dbReference>
<keyword evidence="7" id="KW-0804">Transcription</keyword>
<dbReference type="PROSITE" id="PS50110">
    <property type="entry name" value="RESPONSE_REGULATORY"/>
    <property type="match status" value="1"/>
</dbReference>
<dbReference type="Pfam" id="PF00072">
    <property type="entry name" value="Response_reg"/>
    <property type="match status" value="1"/>
</dbReference>
<dbReference type="EMBL" id="BAABLX010000007">
    <property type="protein sequence ID" value="GAA4936637.1"/>
    <property type="molecule type" value="Genomic_DNA"/>
</dbReference>
<dbReference type="PRINTS" id="PR01590">
    <property type="entry name" value="HTHFIS"/>
</dbReference>
<dbReference type="GO" id="GO:0043565">
    <property type="term" value="F:sequence-specific DNA binding"/>
    <property type="evidence" value="ECO:0007669"/>
    <property type="project" value="InterPro"/>
</dbReference>
<feature type="domain" description="Sigma-54 factor interaction" evidence="10">
    <location>
        <begin position="137"/>
        <end position="366"/>
    </location>
</feature>
<dbReference type="SUPFAM" id="SSF46689">
    <property type="entry name" value="Homeodomain-like"/>
    <property type="match status" value="1"/>
</dbReference>
<dbReference type="RefSeq" id="WP_345418855.1">
    <property type="nucleotide sequence ID" value="NZ_AP031496.1"/>
</dbReference>
<dbReference type="Pfam" id="PF02954">
    <property type="entry name" value="HTH_8"/>
    <property type="match status" value="1"/>
</dbReference>
<proteinExistence type="predicted"/>
<keyword evidence="3" id="KW-0067">ATP-binding</keyword>
<keyword evidence="1 8" id="KW-0597">Phosphoprotein</keyword>
<dbReference type="InterPro" id="IPR025944">
    <property type="entry name" value="Sigma_54_int_dom_CS"/>
</dbReference>
<dbReference type="GO" id="GO:0006355">
    <property type="term" value="P:regulation of DNA-templated transcription"/>
    <property type="evidence" value="ECO:0007669"/>
    <property type="project" value="InterPro"/>
</dbReference>
<keyword evidence="13" id="KW-1185">Reference proteome</keyword>
<dbReference type="FunFam" id="3.40.50.2300:FF:000018">
    <property type="entry name" value="DNA-binding transcriptional regulator NtrC"/>
    <property type="match status" value="1"/>
</dbReference>
<evidence type="ECO:0000256" key="8">
    <source>
        <dbReference type="PROSITE-ProRule" id="PRU00169"/>
    </source>
</evidence>
<dbReference type="GO" id="GO:0000160">
    <property type="term" value="P:phosphorelay signal transduction system"/>
    <property type="evidence" value="ECO:0007669"/>
    <property type="project" value="UniProtKB-KW"/>
</dbReference>
<gene>
    <name evidence="12" type="ORF">GCM10025791_12930</name>
</gene>
<dbReference type="SMART" id="SM00382">
    <property type="entry name" value="AAA"/>
    <property type="match status" value="1"/>
</dbReference>
<dbReference type="SUPFAM" id="SSF52540">
    <property type="entry name" value="P-loop containing nucleoside triphosphate hydrolases"/>
    <property type="match status" value="1"/>
</dbReference>
<dbReference type="Gene3D" id="3.40.50.300">
    <property type="entry name" value="P-loop containing nucleotide triphosphate hydrolases"/>
    <property type="match status" value="1"/>
</dbReference>
<dbReference type="PANTHER" id="PTHR32071">
    <property type="entry name" value="TRANSCRIPTIONAL REGULATORY PROTEIN"/>
    <property type="match status" value="1"/>
</dbReference>
<dbReference type="InterPro" id="IPR009057">
    <property type="entry name" value="Homeodomain-like_sf"/>
</dbReference>
<dbReference type="InterPro" id="IPR002078">
    <property type="entry name" value="Sigma_54_int"/>
</dbReference>
<dbReference type="PANTHER" id="PTHR32071:SF21">
    <property type="entry name" value="TRANSCRIPTIONAL REGULATORY PROTEIN FLGR"/>
    <property type="match status" value="1"/>
</dbReference>
<dbReference type="Gene3D" id="3.40.50.2300">
    <property type="match status" value="1"/>
</dbReference>
<dbReference type="Proteomes" id="UP001409585">
    <property type="component" value="Unassembled WGS sequence"/>
</dbReference>
<evidence type="ECO:0000256" key="9">
    <source>
        <dbReference type="SAM" id="MobiDB-lite"/>
    </source>
</evidence>
<keyword evidence="5" id="KW-0805">Transcription regulation</keyword>
<evidence type="ECO:0000256" key="5">
    <source>
        <dbReference type="ARBA" id="ARBA00023015"/>
    </source>
</evidence>
<evidence type="ECO:0000256" key="1">
    <source>
        <dbReference type="ARBA" id="ARBA00022553"/>
    </source>
</evidence>
<feature type="region of interest" description="Disordered" evidence="9">
    <location>
        <begin position="393"/>
        <end position="413"/>
    </location>
</feature>
<dbReference type="InterPro" id="IPR058031">
    <property type="entry name" value="AAA_lid_NorR"/>
</dbReference>
<comment type="caution">
    <text evidence="12">The sequence shown here is derived from an EMBL/GenBank/DDBJ whole genome shotgun (WGS) entry which is preliminary data.</text>
</comment>
<dbReference type="PROSITE" id="PS00676">
    <property type="entry name" value="SIGMA54_INTERACT_2"/>
    <property type="match status" value="1"/>
</dbReference>
<dbReference type="SMART" id="SM00448">
    <property type="entry name" value="REC"/>
    <property type="match status" value="1"/>
</dbReference>
<dbReference type="InterPro" id="IPR027417">
    <property type="entry name" value="P-loop_NTPase"/>
</dbReference>
<dbReference type="CDD" id="cd00009">
    <property type="entry name" value="AAA"/>
    <property type="match status" value="1"/>
</dbReference>
<dbReference type="InterPro" id="IPR025943">
    <property type="entry name" value="Sigma_54_int_dom_ATP-bd_2"/>
</dbReference>
<dbReference type="Gene3D" id="1.10.10.60">
    <property type="entry name" value="Homeodomain-like"/>
    <property type="match status" value="1"/>
</dbReference>
<dbReference type="AlphaFoldDB" id="A0AAV3U046"/>
<dbReference type="SUPFAM" id="SSF52172">
    <property type="entry name" value="CheY-like"/>
    <property type="match status" value="1"/>
</dbReference>
<dbReference type="Gene3D" id="1.10.8.60">
    <property type="match status" value="1"/>
</dbReference>
<evidence type="ECO:0000256" key="6">
    <source>
        <dbReference type="ARBA" id="ARBA00023125"/>
    </source>
</evidence>
<evidence type="ECO:0000313" key="12">
    <source>
        <dbReference type="EMBL" id="GAA4936637.1"/>
    </source>
</evidence>
<dbReference type="InterPro" id="IPR011006">
    <property type="entry name" value="CheY-like_superfamily"/>
</dbReference>
<evidence type="ECO:0000256" key="7">
    <source>
        <dbReference type="ARBA" id="ARBA00023163"/>
    </source>
</evidence>
<dbReference type="PROSITE" id="PS00688">
    <property type="entry name" value="SIGMA54_INTERACT_3"/>
    <property type="match status" value="1"/>
</dbReference>
<dbReference type="InterPro" id="IPR003593">
    <property type="entry name" value="AAA+_ATPase"/>
</dbReference>
<sequence>MFEINDNRNVNLVLVEDDLSLREAIKDSLELAGFSVQTAANGEQALALMAHRSDVHMLVSDVNMPVMDGYQLLGHMRSDYPHIPVLLMTAYGTINQSVRAIQDGAVDYLVKPFEPQVLTELVCRFTAGRCSSAPNEPVAAAPSSRELLALARRVARSDSTALILGESGTGKEVLARFVHDNSSRADKPFVAINCAAIPESMLESILFGHEKGAYTGAHSAAPGKFEQANGGTLLLDEISEMDIGLQAKLLRVLQEKEVERLGGRKTIALDVRVIATSNRSMLEEVRAGRFREDLYYRLSVLPLQWQPLRHRPEDIVPLAQQLLTKHARKQHRSGVTLTESAQAALVRHPWPGNVRELDNVMQRSLILQEGYTISEQDLGLDILSGDTTHVSVENSANNSSLVPRPETEPASQSLDTTAGLASGLLGQDLKQREFEVIVSTIRQQKGSRKLAAEALGISPRTLRYKIARFRDAGLMVEDRL</sequence>
<evidence type="ECO:0000256" key="4">
    <source>
        <dbReference type="ARBA" id="ARBA00023012"/>
    </source>
</evidence>
<dbReference type="FunFam" id="3.40.50.300:FF:000006">
    <property type="entry name" value="DNA-binding transcriptional regulator NtrC"/>
    <property type="match status" value="1"/>
</dbReference>
<dbReference type="Pfam" id="PF00158">
    <property type="entry name" value="Sigma54_activat"/>
    <property type="match status" value="1"/>
</dbReference>
<reference evidence="13" key="1">
    <citation type="journal article" date="2019" name="Int. J. Syst. Evol. Microbiol.">
        <title>The Global Catalogue of Microorganisms (GCM) 10K type strain sequencing project: providing services to taxonomists for standard genome sequencing and annotation.</title>
        <authorList>
            <consortium name="The Broad Institute Genomics Platform"/>
            <consortium name="The Broad Institute Genome Sequencing Center for Infectious Disease"/>
            <person name="Wu L."/>
            <person name="Ma J."/>
        </authorList>
    </citation>
    <scope>NUCLEOTIDE SEQUENCE [LARGE SCALE GENOMIC DNA]</scope>
    <source>
        <strain evidence="13">JCM 19134</strain>
    </source>
</reference>
<keyword evidence="6" id="KW-0238">DNA-binding</keyword>
<accession>A0AAV3U046</accession>
<protein>
    <submittedName>
        <fullName evidence="12">Sigma-54 dependent transcriptional regulator</fullName>
    </submittedName>
</protein>
<name>A0AAV3U046_9ALTE</name>
<evidence type="ECO:0000259" key="11">
    <source>
        <dbReference type="PROSITE" id="PS50110"/>
    </source>
</evidence>
<dbReference type="Pfam" id="PF25601">
    <property type="entry name" value="AAA_lid_14"/>
    <property type="match status" value="1"/>
</dbReference>
<evidence type="ECO:0000259" key="10">
    <source>
        <dbReference type="PROSITE" id="PS50045"/>
    </source>
</evidence>
<evidence type="ECO:0000313" key="13">
    <source>
        <dbReference type="Proteomes" id="UP001409585"/>
    </source>
</evidence>
<dbReference type="GO" id="GO:0005524">
    <property type="term" value="F:ATP binding"/>
    <property type="evidence" value="ECO:0007669"/>
    <property type="project" value="UniProtKB-KW"/>
</dbReference>
<keyword evidence="4" id="KW-0902">Two-component regulatory system</keyword>
<evidence type="ECO:0000256" key="2">
    <source>
        <dbReference type="ARBA" id="ARBA00022741"/>
    </source>
</evidence>
<dbReference type="InterPro" id="IPR001789">
    <property type="entry name" value="Sig_transdc_resp-reg_receiver"/>
</dbReference>
<feature type="modified residue" description="4-aspartylphosphate" evidence="8">
    <location>
        <position position="61"/>
    </location>
</feature>